<dbReference type="RefSeq" id="WP_094265166.1">
    <property type="nucleotide sequence ID" value="NZ_NOWF01000008.1"/>
</dbReference>
<evidence type="ECO:0000313" key="2">
    <source>
        <dbReference type="EMBL" id="OYD06969.1"/>
    </source>
</evidence>
<dbReference type="SUPFAM" id="SSF51735">
    <property type="entry name" value="NAD(P)-binding Rossmann-fold domains"/>
    <property type="match status" value="1"/>
</dbReference>
<reference evidence="2 3" key="1">
    <citation type="submission" date="2017-07" db="EMBL/GenBank/DDBJ databases">
        <title>The genome sequence of Paludifilum halophilum highlights mechanisms for microbial adaptation to high salt environemnts.</title>
        <authorList>
            <person name="Belbahri L."/>
        </authorList>
    </citation>
    <scope>NUCLEOTIDE SEQUENCE [LARGE SCALE GENOMIC DNA]</scope>
    <source>
        <strain evidence="2 3">DSM 102817</strain>
    </source>
</reference>
<dbReference type="InterPro" id="IPR016040">
    <property type="entry name" value="NAD(P)-bd_dom"/>
</dbReference>
<dbReference type="EMBL" id="NOWF01000008">
    <property type="protein sequence ID" value="OYD06969.1"/>
    <property type="molecule type" value="Genomic_DNA"/>
</dbReference>
<name>A0A235B4T2_9BACL</name>
<dbReference type="Gene3D" id="3.40.50.720">
    <property type="entry name" value="NAD(P)-binding Rossmann-like Domain"/>
    <property type="match status" value="1"/>
</dbReference>
<protein>
    <submittedName>
        <fullName evidence="2">SAM-dependent methyltransferase</fullName>
    </submittedName>
</protein>
<dbReference type="InterPro" id="IPR036291">
    <property type="entry name" value="NAD(P)-bd_dom_sf"/>
</dbReference>
<keyword evidence="2" id="KW-0489">Methyltransferase</keyword>
<comment type="caution">
    <text evidence="2">The sequence shown here is derived from an EMBL/GenBank/DDBJ whole genome shotgun (WGS) entry which is preliminary data.</text>
</comment>
<dbReference type="PANTHER" id="PTHR15020:SF50">
    <property type="entry name" value="UPF0659 PROTEIN YMR090W"/>
    <property type="match status" value="1"/>
</dbReference>
<evidence type="ECO:0000313" key="3">
    <source>
        <dbReference type="Proteomes" id="UP000215459"/>
    </source>
</evidence>
<dbReference type="Pfam" id="PF13460">
    <property type="entry name" value="NAD_binding_10"/>
    <property type="match status" value="1"/>
</dbReference>
<organism evidence="2 3">
    <name type="scientific">Paludifilum halophilum</name>
    <dbReference type="NCBI Taxonomy" id="1642702"/>
    <lineage>
        <taxon>Bacteria</taxon>
        <taxon>Bacillati</taxon>
        <taxon>Bacillota</taxon>
        <taxon>Bacilli</taxon>
        <taxon>Bacillales</taxon>
        <taxon>Thermoactinomycetaceae</taxon>
        <taxon>Paludifilum</taxon>
    </lineage>
</organism>
<dbReference type="OrthoDB" id="9785372at2"/>
<dbReference type="AlphaFoldDB" id="A0A235B4T2"/>
<sequence length="214" mass="23740">MKVLILGAAGQIAGLLRDHLLKETNDSLVLYARNAHQRLTMKDETREKIVEGDFLDEEALKEALTGVDVVYLNDMGNTEAVKTVIKAMKASQVKRFIGASILGIYDEVGGAFREWNQAMIGSSPRMQAQKDSAKAVENSDLDYTLLRLTWLYNEEGNENYSLTQKGEDFIGAQVTREAVARLIVDILGDTSDQFIGKSLGVSEPGTDWEKPSFY</sequence>
<keyword evidence="2" id="KW-0808">Transferase</keyword>
<proteinExistence type="predicted"/>
<dbReference type="PANTHER" id="PTHR15020">
    <property type="entry name" value="FLAVIN REDUCTASE-RELATED"/>
    <property type="match status" value="1"/>
</dbReference>
<accession>A0A235B4T2</accession>
<dbReference type="Proteomes" id="UP000215459">
    <property type="component" value="Unassembled WGS sequence"/>
</dbReference>
<dbReference type="GO" id="GO:0008168">
    <property type="term" value="F:methyltransferase activity"/>
    <property type="evidence" value="ECO:0007669"/>
    <property type="project" value="UniProtKB-KW"/>
</dbReference>
<feature type="domain" description="NAD(P)-binding" evidence="1">
    <location>
        <begin position="7"/>
        <end position="189"/>
    </location>
</feature>
<dbReference type="GO" id="GO:0032259">
    <property type="term" value="P:methylation"/>
    <property type="evidence" value="ECO:0007669"/>
    <property type="project" value="UniProtKB-KW"/>
</dbReference>
<gene>
    <name evidence="2" type="ORF">CHM34_13615</name>
</gene>
<keyword evidence="3" id="KW-1185">Reference proteome</keyword>
<evidence type="ECO:0000259" key="1">
    <source>
        <dbReference type="Pfam" id="PF13460"/>
    </source>
</evidence>